<dbReference type="AlphaFoldDB" id="A0A2Z5GCC9"/>
<organism evidence="1 2">
    <name type="scientific">Acidisarcina polymorpha</name>
    <dbReference type="NCBI Taxonomy" id="2211140"/>
    <lineage>
        <taxon>Bacteria</taxon>
        <taxon>Pseudomonadati</taxon>
        <taxon>Acidobacteriota</taxon>
        <taxon>Terriglobia</taxon>
        <taxon>Terriglobales</taxon>
        <taxon>Acidobacteriaceae</taxon>
        <taxon>Acidisarcina</taxon>
    </lineage>
</organism>
<reference evidence="1 2" key="1">
    <citation type="journal article" date="2018" name="Front. Microbiol.">
        <title>Hydrolytic Capabilities as a Key to Environmental Success: Chitinolytic and Cellulolytic Acidobacteria From Acidic Sub-arctic Soils and Boreal Peatlands.</title>
        <authorList>
            <person name="Belova S.E."/>
            <person name="Ravin N.V."/>
            <person name="Pankratov T.A."/>
            <person name="Rakitin A.L."/>
            <person name="Ivanova A.A."/>
            <person name="Beletsky A.V."/>
            <person name="Mardanov A.V."/>
            <person name="Sinninghe Damste J.S."/>
            <person name="Dedysh S.N."/>
        </authorList>
    </citation>
    <scope>NUCLEOTIDE SEQUENCE [LARGE SCALE GENOMIC DNA]</scope>
    <source>
        <strain evidence="1 2">SBC82</strain>
        <plasmid evidence="2">pacpol4</plasmid>
    </source>
</reference>
<protein>
    <submittedName>
        <fullName evidence="1">Uncharacterized protein</fullName>
    </submittedName>
</protein>
<dbReference type="Proteomes" id="UP000253606">
    <property type="component" value="Plasmid pACPOL4"/>
</dbReference>
<name>A0A2Z5GCC9_9BACT</name>
<geneLocation type="plasmid" evidence="2">
    <name>pacpol4</name>
</geneLocation>
<proteinExistence type="predicted"/>
<dbReference type="KEGG" id="abas:ACPOL_7104"/>
<evidence type="ECO:0000313" key="2">
    <source>
        <dbReference type="Proteomes" id="UP000253606"/>
    </source>
</evidence>
<evidence type="ECO:0000313" key="1">
    <source>
        <dbReference type="EMBL" id="AXC16296.1"/>
    </source>
</evidence>
<keyword evidence="2" id="KW-1185">Reference proteome</keyword>
<keyword evidence="1" id="KW-0614">Plasmid</keyword>
<accession>A0A2Z5GCC9</accession>
<dbReference type="EMBL" id="CP030843">
    <property type="protein sequence ID" value="AXC16296.1"/>
    <property type="molecule type" value="Genomic_DNA"/>
</dbReference>
<sequence length="100" mass="11462">MSDNFAEQWAELQAQTQRVRCGFIEAELRVCSTALDFGALQIDLGYPDLAQSEVRFLERACRTVRLFIPEVANPERRAMFEAELRLVEDALALFRERVGP</sequence>
<gene>
    <name evidence="1" type="ORF">ACPOL_7104</name>
</gene>